<dbReference type="InterPro" id="IPR036515">
    <property type="entry name" value="Transposase_17_sf"/>
</dbReference>
<protein>
    <submittedName>
        <fullName evidence="2">IS200/IS605 family transposase</fullName>
    </submittedName>
</protein>
<dbReference type="SMART" id="SM01321">
    <property type="entry name" value="Y1_Tnp"/>
    <property type="match status" value="1"/>
</dbReference>
<feature type="domain" description="Transposase IS200-like" evidence="1">
    <location>
        <begin position="11"/>
        <end position="131"/>
    </location>
</feature>
<evidence type="ECO:0000313" key="3">
    <source>
        <dbReference type="Proteomes" id="UP000281474"/>
    </source>
</evidence>
<dbReference type="Pfam" id="PF01797">
    <property type="entry name" value="Y1_Tnp"/>
    <property type="match status" value="1"/>
</dbReference>
<organism evidence="2 3">
    <name type="scientific">Parashewanella curva</name>
    <dbReference type="NCBI Taxonomy" id="2338552"/>
    <lineage>
        <taxon>Bacteria</taxon>
        <taxon>Pseudomonadati</taxon>
        <taxon>Pseudomonadota</taxon>
        <taxon>Gammaproteobacteria</taxon>
        <taxon>Alteromonadales</taxon>
        <taxon>Shewanellaceae</taxon>
        <taxon>Parashewanella</taxon>
    </lineage>
</organism>
<dbReference type="SUPFAM" id="SSF143422">
    <property type="entry name" value="Transposase IS200-like"/>
    <property type="match status" value="1"/>
</dbReference>
<dbReference type="Gene3D" id="3.30.70.1290">
    <property type="entry name" value="Transposase IS200-like"/>
    <property type="match status" value="1"/>
</dbReference>
<dbReference type="Proteomes" id="UP000281474">
    <property type="component" value="Unassembled WGS sequence"/>
</dbReference>
<accession>A0A3L8PQM1</accession>
<dbReference type="PANTHER" id="PTHR33360:SF4">
    <property type="entry name" value="TRANSPOSASE IS200-LIKE PROTEIN"/>
    <property type="match status" value="1"/>
</dbReference>
<dbReference type="RefSeq" id="WP_121840945.1">
    <property type="nucleotide sequence ID" value="NZ_ML014919.1"/>
</dbReference>
<dbReference type="AlphaFoldDB" id="A0A3L8PQM1"/>
<gene>
    <name evidence="2" type="primary">tnpA</name>
    <name evidence="2" type="ORF">D5018_21145</name>
</gene>
<evidence type="ECO:0000259" key="1">
    <source>
        <dbReference type="SMART" id="SM01321"/>
    </source>
</evidence>
<dbReference type="NCBIfam" id="NF033573">
    <property type="entry name" value="transpos_IS200"/>
    <property type="match status" value="1"/>
</dbReference>
<dbReference type="EMBL" id="QZEI01000170">
    <property type="protein sequence ID" value="RLV57706.1"/>
    <property type="molecule type" value="Genomic_DNA"/>
</dbReference>
<comment type="caution">
    <text evidence="2">The sequence shown here is derived from an EMBL/GenBank/DDBJ whole genome shotgun (WGS) entry which is preliminary data.</text>
</comment>
<dbReference type="PANTHER" id="PTHR33360">
    <property type="entry name" value="TRANSPOSASE FOR INSERTION SEQUENCE ELEMENT IS200"/>
    <property type="match status" value="1"/>
</dbReference>
<sequence>MSEFIHKSHNVTVLLYHLVFPAKYRRAVFDESVDEELKQVCLEIELRYELKFLEIGTDKDHVHFLVQSVPTYSVKNIVQKLKSITAREVFKRCPQVKKMLWGGEFWSDGYFASKVGKHGDESMIANYVKNQGKGDKYKALHKDHQLTLF</sequence>
<dbReference type="GO" id="GO:0004803">
    <property type="term" value="F:transposase activity"/>
    <property type="evidence" value="ECO:0007669"/>
    <property type="project" value="InterPro"/>
</dbReference>
<dbReference type="InterPro" id="IPR002686">
    <property type="entry name" value="Transposase_17"/>
</dbReference>
<proteinExistence type="predicted"/>
<keyword evidence="3" id="KW-1185">Reference proteome</keyword>
<name>A0A3L8PQM1_9GAMM</name>
<dbReference type="OrthoDB" id="9798161at2"/>
<evidence type="ECO:0000313" key="2">
    <source>
        <dbReference type="EMBL" id="RLV57706.1"/>
    </source>
</evidence>
<dbReference type="GO" id="GO:0006313">
    <property type="term" value="P:DNA transposition"/>
    <property type="evidence" value="ECO:0007669"/>
    <property type="project" value="InterPro"/>
</dbReference>
<reference evidence="2 3" key="1">
    <citation type="submission" date="2018-09" db="EMBL/GenBank/DDBJ databases">
        <title>Phylogeny of the Shewanellaceae, and recommendation for two new genera, Pseudoshewanella and Parashewanella.</title>
        <authorList>
            <person name="Wang G."/>
        </authorList>
    </citation>
    <scope>NUCLEOTIDE SEQUENCE [LARGE SCALE GENOMIC DNA]</scope>
    <source>
        <strain evidence="2 3">C51</strain>
    </source>
</reference>
<dbReference type="GO" id="GO:0003677">
    <property type="term" value="F:DNA binding"/>
    <property type="evidence" value="ECO:0007669"/>
    <property type="project" value="InterPro"/>
</dbReference>